<feature type="compositionally biased region" description="Low complexity" evidence="8">
    <location>
        <begin position="164"/>
        <end position="175"/>
    </location>
</feature>
<evidence type="ECO:0000256" key="4">
    <source>
        <dbReference type="ARBA" id="ARBA00022729"/>
    </source>
</evidence>
<dbReference type="GO" id="GO:0017004">
    <property type="term" value="P:cytochrome complex assembly"/>
    <property type="evidence" value="ECO:0007669"/>
    <property type="project" value="UniProtKB-KW"/>
</dbReference>
<comment type="caution">
    <text evidence="10">The sequence shown here is derived from an EMBL/GenBank/DDBJ whole genome shotgun (WGS) entry which is preliminary data.</text>
</comment>
<keyword evidence="5" id="KW-0201">Cytochrome c-type biogenesis</keyword>
<name>A0A9W5EMD4_ALCXX</name>
<dbReference type="PANTHER" id="PTHR47870:SF1">
    <property type="entry name" value="CYTOCHROME C-TYPE BIOGENESIS PROTEIN CCMH"/>
    <property type="match status" value="1"/>
</dbReference>
<dbReference type="InterPro" id="IPR038297">
    <property type="entry name" value="CcmH/CycL/NrfF/Ccl2_sf"/>
</dbReference>
<dbReference type="GO" id="GO:0046872">
    <property type="term" value="F:metal ion binding"/>
    <property type="evidence" value="ECO:0007669"/>
    <property type="project" value="UniProtKB-KW"/>
</dbReference>
<evidence type="ECO:0000256" key="8">
    <source>
        <dbReference type="SAM" id="MobiDB-lite"/>
    </source>
</evidence>
<dbReference type="Gene3D" id="1.10.8.640">
    <property type="entry name" value="Cytochrome C biogenesis protein"/>
    <property type="match status" value="1"/>
</dbReference>
<evidence type="ECO:0000256" key="1">
    <source>
        <dbReference type="ARBA" id="ARBA00010342"/>
    </source>
</evidence>
<evidence type="ECO:0000256" key="3">
    <source>
        <dbReference type="ARBA" id="ARBA00022723"/>
    </source>
</evidence>
<evidence type="ECO:0000256" key="2">
    <source>
        <dbReference type="ARBA" id="ARBA00022617"/>
    </source>
</evidence>
<comment type="similarity">
    <text evidence="1 7">Belongs to the CcmH/CycL/Ccl2/NrfF family.</text>
</comment>
<sequence length="191" mass="20276">MNPDILRAPRPTPRPAPRRAALAAGLRAARGGVALALAIAARATAGEAPAAAPDPALEAHVQAFTRDLRCLVCQNESLADSRAPLARDLRDEVRRLFQAGQDDAQVRQFLVSRYGDYVLYRPPLKTRTALLWIGPGVLLAGAMGGLLWRLRRHARTPEPPLPAPQAQAARALLADPSEDAGPSAAGGERAP</sequence>
<organism evidence="10 11">
    <name type="scientific">Alcaligenes xylosoxydans xylosoxydans</name>
    <name type="common">Achromobacter xylosoxidans</name>
    <dbReference type="NCBI Taxonomy" id="85698"/>
    <lineage>
        <taxon>Bacteria</taxon>
        <taxon>Pseudomonadati</taxon>
        <taxon>Pseudomonadota</taxon>
        <taxon>Betaproteobacteria</taxon>
        <taxon>Burkholderiales</taxon>
        <taxon>Alcaligenaceae</taxon>
        <taxon>Achromobacter</taxon>
    </lineage>
</organism>
<dbReference type="PANTHER" id="PTHR47870">
    <property type="entry name" value="CYTOCHROME C-TYPE BIOGENESIS PROTEIN CCMH"/>
    <property type="match status" value="1"/>
</dbReference>
<keyword evidence="6 7" id="KW-0408">Iron</keyword>
<feature type="domain" description="CcmH/CycL/Ccl2/NrfF N-terminal" evidence="9">
    <location>
        <begin position="34"/>
        <end position="172"/>
    </location>
</feature>
<keyword evidence="7" id="KW-1133">Transmembrane helix</keyword>
<keyword evidence="2 7" id="KW-0349">Heme</keyword>
<dbReference type="Proteomes" id="UP001141992">
    <property type="component" value="Unassembled WGS sequence"/>
</dbReference>
<dbReference type="RefSeq" id="WP_082402784.1">
    <property type="nucleotide sequence ID" value="NZ_CYTI01000007.1"/>
</dbReference>
<dbReference type="CDD" id="cd16378">
    <property type="entry name" value="CcmH_N"/>
    <property type="match status" value="1"/>
</dbReference>
<gene>
    <name evidence="10" type="ORF">O9570_22380</name>
</gene>
<keyword evidence="7" id="KW-0812">Transmembrane</keyword>
<keyword evidence="3 7" id="KW-0479">Metal-binding</keyword>
<feature type="region of interest" description="Disordered" evidence="8">
    <location>
        <begin position="156"/>
        <end position="191"/>
    </location>
</feature>
<dbReference type="InterPro" id="IPR005616">
    <property type="entry name" value="CcmH/CycL/Ccl2/NrfF_N"/>
</dbReference>
<evidence type="ECO:0000256" key="6">
    <source>
        <dbReference type="ARBA" id="ARBA00023004"/>
    </source>
</evidence>
<feature type="transmembrane region" description="Helical" evidence="7">
    <location>
        <begin position="129"/>
        <end position="148"/>
    </location>
</feature>
<reference evidence="10" key="1">
    <citation type="submission" date="2022-12" db="EMBL/GenBank/DDBJ databases">
        <authorList>
            <person name="Voronina O.L."/>
            <person name="Kunda M.S."/>
            <person name="Ryzhova N."/>
            <person name="Aksenova E.I."/>
        </authorList>
    </citation>
    <scope>NUCLEOTIDE SEQUENCE</scope>
    <source>
        <strain evidence="10">SCCH136:Ach223948</strain>
    </source>
</reference>
<evidence type="ECO:0000313" key="11">
    <source>
        <dbReference type="Proteomes" id="UP001141992"/>
    </source>
</evidence>
<keyword evidence="7" id="KW-0472">Membrane</keyword>
<evidence type="ECO:0000313" key="10">
    <source>
        <dbReference type="EMBL" id="MCZ8404221.1"/>
    </source>
</evidence>
<dbReference type="EMBL" id="JAPZVI010000022">
    <property type="protein sequence ID" value="MCZ8404221.1"/>
    <property type="molecule type" value="Genomic_DNA"/>
</dbReference>
<accession>A0A9W5EMD4</accession>
<evidence type="ECO:0000256" key="5">
    <source>
        <dbReference type="ARBA" id="ARBA00022748"/>
    </source>
</evidence>
<dbReference type="AlphaFoldDB" id="A0A9W5EMD4"/>
<dbReference type="GO" id="GO:0005886">
    <property type="term" value="C:plasma membrane"/>
    <property type="evidence" value="ECO:0007669"/>
    <property type="project" value="TreeGrafter"/>
</dbReference>
<evidence type="ECO:0000256" key="7">
    <source>
        <dbReference type="RuleBase" id="RU364112"/>
    </source>
</evidence>
<proteinExistence type="inferred from homology"/>
<comment type="function">
    <text evidence="7">Possible subunit of a heme lyase.</text>
</comment>
<protein>
    <recommendedName>
        <fullName evidence="7">Cytochrome c-type biogenesis protein</fullName>
    </recommendedName>
</protein>
<dbReference type="FunFam" id="1.10.8.640:FF:000001">
    <property type="entry name" value="Cytochrome c-type biogenesis protein"/>
    <property type="match status" value="1"/>
</dbReference>
<keyword evidence="4 7" id="KW-0732">Signal</keyword>
<dbReference type="InterPro" id="IPR051263">
    <property type="entry name" value="C-type_cytochrome_biogenesis"/>
</dbReference>
<dbReference type="Pfam" id="PF03918">
    <property type="entry name" value="CcmH"/>
    <property type="match status" value="1"/>
</dbReference>
<evidence type="ECO:0000259" key="9">
    <source>
        <dbReference type="Pfam" id="PF03918"/>
    </source>
</evidence>